<dbReference type="PANTHER" id="PTHR38224">
    <property type="entry name" value="PHLOEM SPECIFIC PROTEIN"/>
    <property type="match status" value="1"/>
</dbReference>
<gene>
    <name evidence="1" type="ORF">DS421_19g652670</name>
</gene>
<name>A0A6B9V7Y0_ARAHY</name>
<dbReference type="Proteomes" id="UP000464620">
    <property type="component" value="Chromosome B09"/>
</dbReference>
<proteinExistence type="predicted"/>
<dbReference type="Gramene" id="arahy.Tifrunner.gnm2.ann2.Ah19g237600.1">
    <property type="protein sequence ID" value="arahy.Tifrunner.gnm2.ann2.Ah19g237600.1-CDS-1"/>
    <property type="gene ID" value="arahy.Tifrunner.gnm2.ann2.Ah19g237600"/>
</dbReference>
<reference evidence="1 2" key="1">
    <citation type="submission" date="2020-01" db="EMBL/GenBank/DDBJ databases">
        <title>Genome sequence of Arachis hypogaea, cultivar Shitouqi.</title>
        <authorList>
            <person name="Zhuang W."/>
            <person name="Chen H."/>
            <person name="Varshney R."/>
            <person name="Wang D."/>
            <person name="Ming R."/>
        </authorList>
    </citation>
    <scope>NUCLEOTIDE SEQUENCE [LARGE SCALE GENOMIC DNA]</scope>
    <source>
        <tissue evidence="1">Young leaf</tissue>
    </source>
</reference>
<accession>A0A6B9V7Y0</accession>
<evidence type="ECO:0000313" key="2">
    <source>
        <dbReference type="Proteomes" id="UP000464620"/>
    </source>
</evidence>
<protein>
    <submittedName>
        <fullName evidence="1">Uncharacterized protein</fullName>
    </submittedName>
</protein>
<organism evidence="1 2">
    <name type="scientific">Arachis hypogaea</name>
    <name type="common">Peanut</name>
    <dbReference type="NCBI Taxonomy" id="3818"/>
    <lineage>
        <taxon>Eukaryota</taxon>
        <taxon>Viridiplantae</taxon>
        <taxon>Streptophyta</taxon>
        <taxon>Embryophyta</taxon>
        <taxon>Tracheophyta</taxon>
        <taxon>Spermatophyta</taxon>
        <taxon>Magnoliopsida</taxon>
        <taxon>eudicotyledons</taxon>
        <taxon>Gunneridae</taxon>
        <taxon>Pentapetalae</taxon>
        <taxon>rosids</taxon>
        <taxon>fabids</taxon>
        <taxon>Fabales</taxon>
        <taxon>Fabaceae</taxon>
        <taxon>Papilionoideae</taxon>
        <taxon>50 kb inversion clade</taxon>
        <taxon>dalbergioids sensu lato</taxon>
        <taxon>Dalbergieae</taxon>
        <taxon>Pterocarpus clade</taxon>
        <taxon>Arachis</taxon>
    </lineage>
</organism>
<evidence type="ECO:0000313" key="1">
    <source>
        <dbReference type="EMBL" id="QHN77433.1"/>
    </source>
</evidence>
<sequence length="110" mass="12944">MRRSQEYHEHISRVRRAPSEITDVPRYPSAHVAFGKKATVYGKDEGCQNYGYPLQPRRDDERVEVVDYGRTTNPDNQDGEATYEYVDSDQYYPKKNKGGFELHPWKTFRP</sequence>
<dbReference type="AlphaFoldDB" id="A0A6B9V7Y0"/>
<dbReference type="EMBL" id="CP031001">
    <property type="protein sequence ID" value="QHN77433.1"/>
    <property type="molecule type" value="Genomic_DNA"/>
</dbReference>
<dbReference type="PANTHER" id="PTHR38224:SF1">
    <property type="entry name" value="PHLOEM SPECIFIC PROTEIN"/>
    <property type="match status" value="1"/>
</dbReference>